<name>A0A238J4Y7_9RHOB</name>
<feature type="coiled-coil region" evidence="5">
    <location>
        <begin position="213"/>
        <end position="290"/>
    </location>
</feature>
<feature type="compositionally biased region" description="Acidic residues" evidence="6">
    <location>
        <begin position="88"/>
        <end position="100"/>
    </location>
</feature>
<evidence type="ECO:0000313" key="9">
    <source>
        <dbReference type="Proteomes" id="UP000201838"/>
    </source>
</evidence>
<gene>
    <name evidence="8" type="ORF">BOA8489_03153</name>
</gene>
<keyword evidence="2 7" id="KW-0812">Transmembrane</keyword>
<organism evidence="8 9">
    <name type="scientific">Boseongicola aestuarii</name>
    <dbReference type="NCBI Taxonomy" id="1470561"/>
    <lineage>
        <taxon>Bacteria</taxon>
        <taxon>Pseudomonadati</taxon>
        <taxon>Pseudomonadota</taxon>
        <taxon>Alphaproteobacteria</taxon>
        <taxon>Rhodobacterales</taxon>
        <taxon>Paracoccaceae</taxon>
        <taxon>Boseongicola</taxon>
    </lineage>
</organism>
<keyword evidence="9" id="KW-1185">Reference proteome</keyword>
<evidence type="ECO:0000256" key="3">
    <source>
        <dbReference type="ARBA" id="ARBA00022989"/>
    </source>
</evidence>
<comment type="subcellular location">
    <subcellularLocation>
        <location evidence="1">Membrane</location>
    </subcellularLocation>
</comment>
<keyword evidence="4 7" id="KW-0472">Membrane</keyword>
<dbReference type="Pfam" id="PF09731">
    <property type="entry name" value="Mitofilin"/>
    <property type="match status" value="1"/>
</dbReference>
<dbReference type="Proteomes" id="UP000201838">
    <property type="component" value="Unassembled WGS sequence"/>
</dbReference>
<feature type="region of interest" description="Disordered" evidence="6">
    <location>
        <begin position="1"/>
        <end position="100"/>
    </location>
</feature>
<sequence length="446" mass="45925">MLSSAWRTKLEGVKKSRPDQWVNDWELSTLANGKNSSKVSKGKDNSPQEVEPEEEISVDENASDESESPDEAGTGIDEDDAPAPSDVESGDEPIEEAEAIAEDSELLDALNETQEGTDAQQPVVSEPRPAAPVEKGPSTFGLVFGGLLAGAIGFLVATFAVPEGWPNPPADPNEAMQAVLESQAVQIEALGVQIAGLAGTSSEVDLSSVQDDIAGLSDRFDALSARIEAIENAPAPAIVTTPAPNLDFDAEMEAFRAELEAAAAAARAEVEAAQARASQIEAEAEAAAEVAMQRAALAEVSAALESGATFSEALTILPDAPEALTSVAAEGVPTLAALRSAFPDAARNALRAVHDVPADASATDRLAAFLRKQTNARSLSPREGDDPDAVLSRAEAALNGGDLSSALSELSGLPDGAISSLADWIGQAETRAAATAAAQSLSNELN</sequence>
<accession>A0A238J4Y7</accession>
<feature type="transmembrane region" description="Helical" evidence="7">
    <location>
        <begin position="140"/>
        <end position="161"/>
    </location>
</feature>
<evidence type="ECO:0000313" key="8">
    <source>
        <dbReference type="EMBL" id="SMX25020.1"/>
    </source>
</evidence>
<keyword evidence="5" id="KW-0175">Coiled coil</keyword>
<dbReference type="AlphaFoldDB" id="A0A238J4Y7"/>
<dbReference type="GO" id="GO:0016020">
    <property type="term" value="C:membrane"/>
    <property type="evidence" value="ECO:0007669"/>
    <property type="project" value="UniProtKB-SubCell"/>
</dbReference>
<evidence type="ECO:0000256" key="6">
    <source>
        <dbReference type="SAM" id="MobiDB-lite"/>
    </source>
</evidence>
<evidence type="ECO:0000256" key="5">
    <source>
        <dbReference type="SAM" id="Coils"/>
    </source>
</evidence>
<proteinExistence type="predicted"/>
<evidence type="ECO:0000256" key="7">
    <source>
        <dbReference type="SAM" id="Phobius"/>
    </source>
</evidence>
<dbReference type="EMBL" id="FXXQ01000011">
    <property type="protein sequence ID" value="SMX25020.1"/>
    <property type="molecule type" value="Genomic_DNA"/>
</dbReference>
<dbReference type="InterPro" id="IPR019133">
    <property type="entry name" value="MIC60"/>
</dbReference>
<protein>
    <recommendedName>
        <fullName evidence="10">Mitochondrial inner membrane protein</fullName>
    </recommendedName>
</protein>
<keyword evidence="3 7" id="KW-1133">Transmembrane helix</keyword>
<evidence type="ECO:0000256" key="4">
    <source>
        <dbReference type="ARBA" id="ARBA00023136"/>
    </source>
</evidence>
<evidence type="ECO:0000256" key="1">
    <source>
        <dbReference type="ARBA" id="ARBA00004370"/>
    </source>
</evidence>
<reference evidence="8 9" key="1">
    <citation type="submission" date="2017-05" db="EMBL/GenBank/DDBJ databases">
        <authorList>
            <person name="Song R."/>
            <person name="Chenine A.L."/>
            <person name="Ruprecht R.M."/>
        </authorList>
    </citation>
    <scope>NUCLEOTIDE SEQUENCE [LARGE SCALE GENOMIC DNA]</scope>
    <source>
        <strain evidence="8 9">CECT 8489</strain>
    </source>
</reference>
<evidence type="ECO:0008006" key="10">
    <source>
        <dbReference type="Google" id="ProtNLM"/>
    </source>
</evidence>
<feature type="compositionally biased region" description="Acidic residues" evidence="6">
    <location>
        <begin position="50"/>
        <end position="81"/>
    </location>
</feature>
<evidence type="ECO:0000256" key="2">
    <source>
        <dbReference type="ARBA" id="ARBA00022692"/>
    </source>
</evidence>
<feature type="compositionally biased region" description="Basic and acidic residues" evidence="6">
    <location>
        <begin position="8"/>
        <end position="18"/>
    </location>
</feature>